<evidence type="ECO:0000256" key="1">
    <source>
        <dbReference type="SAM" id="MobiDB-lite"/>
    </source>
</evidence>
<protein>
    <submittedName>
        <fullName evidence="2">Uncharacterized protein</fullName>
    </submittedName>
</protein>
<comment type="caution">
    <text evidence="2">The sequence shown here is derived from an EMBL/GenBank/DDBJ whole genome shotgun (WGS) entry which is preliminary data.</text>
</comment>
<keyword evidence="3" id="KW-1185">Reference proteome</keyword>
<sequence>MAVKSTQQCLTIIRTVLLDPGLQGTKDANKISLKPRTVFQRRGNNSLFAPASQNTNDHPFRKCTTHAGMPQNT</sequence>
<name>A0A5B7D613_PORTR</name>
<proteinExistence type="predicted"/>
<feature type="region of interest" description="Disordered" evidence="1">
    <location>
        <begin position="43"/>
        <end position="73"/>
    </location>
</feature>
<gene>
    <name evidence="2" type="ORF">E2C01_009531</name>
</gene>
<accession>A0A5B7D613</accession>
<dbReference type="EMBL" id="VSRR010000527">
    <property type="protein sequence ID" value="MPC16700.1"/>
    <property type="molecule type" value="Genomic_DNA"/>
</dbReference>
<dbReference type="Proteomes" id="UP000324222">
    <property type="component" value="Unassembled WGS sequence"/>
</dbReference>
<evidence type="ECO:0000313" key="3">
    <source>
        <dbReference type="Proteomes" id="UP000324222"/>
    </source>
</evidence>
<organism evidence="2 3">
    <name type="scientific">Portunus trituberculatus</name>
    <name type="common">Swimming crab</name>
    <name type="synonym">Neptunus trituberculatus</name>
    <dbReference type="NCBI Taxonomy" id="210409"/>
    <lineage>
        <taxon>Eukaryota</taxon>
        <taxon>Metazoa</taxon>
        <taxon>Ecdysozoa</taxon>
        <taxon>Arthropoda</taxon>
        <taxon>Crustacea</taxon>
        <taxon>Multicrustacea</taxon>
        <taxon>Malacostraca</taxon>
        <taxon>Eumalacostraca</taxon>
        <taxon>Eucarida</taxon>
        <taxon>Decapoda</taxon>
        <taxon>Pleocyemata</taxon>
        <taxon>Brachyura</taxon>
        <taxon>Eubrachyura</taxon>
        <taxon>Portunoidea</taxon>
        <taxon>Portunidae</taxon>
        <taxon>Portuninae</taxon>
        <taxon>Portunus</taxon>
    </lineage>
</organism>
<dbReference type="AlphaFoldDB" id="A0A5B7D613"/>
<feature type="compositionally biased region" description="Polar residues" evidence="1">
    <location>
        <begin position="43"/>
        <end position="57"/>
    </location>
</feature>
<evidence type="ECO:0000313" key="2">
    <source>
        <dbReference type="EMBL" id="MPC16700.1"/>
    </source>
</evidence>
<reference evidence="2 3" key="1">
    <citation type="submission" date="2019-05" db="EMBL/GenBank/DDBJ databases">
        <title>Another draft genome of Portunus trituberculatus and its Hox gene families provides insights of decapod evolution.</title>
        <authorList>
            <person name="Jeong J.-H."/>
            <person name="Song I."/>
            <person name="Kim S."/>
            <person name="Choi T."/>
            <person name="Kim D."/>
            <person name="Ryu S."/>
            <person name="Kim W."/>
        </authorList>
    </citation>
    <scope>NUCLEOTIDE SEQUENCE [LARGE SCALE GENOMIC DNA]</scope>
    <source>
        <tissue evidence="2">Muscle</tissue>
    </source>
</reference>